<evidence type="ECO:0000313" key="3">
    <source>
        <dbReference type="Proteomes" id="UP000193380"/>
    </source>
</evidence>
<reference evidence="2" key="1">
    <citation type="journal article" date="2014" name="Nat. Commun.">
        <title>The rainbow trout genome provides novel insights into evolution after whole-genome duplication in vertebrates.</title>
        <authorList>
            <person name="Berthelot C."/>
            <person name="Brunet F."/>
            <person name="Chalopin D."/>
            <person name="Juanchich A."/>
            <person name="Bernard M."/>
            <person name="Noel B."/>
            <person name="Bento P."/>
            <person name="Da Silva C."/>
            <person name="Labadie K."/>
            <person name="Alberti A."/>
            <person name="Aury J.M."/>
            <person name="Louis A."/>
            <person name="Dehais P."/>
            <person name="Bardou P."/>
            <person name="Montfort J."/>
            <person name="Klopp C."/>
            <person name="Cabau C."/>
            <person name="Gaspin C."/>
            <person name="Thorgaard G.H."/>
            <person name="Boussaha M."/>
            <person name="Quillet E."/>
            <person name="Guyomard R."/>
            <person name="Galiana D."/>
            <person name="Bobe J."/>
            <person name="Volff J.N."/>
            <person name="Genet C."/>
            <person name="Wincker P."/>
            <person name="Jaillon O."/>
            <person name="Roest Crollius H."/>
            <person name="Guiguen Y."/>
        </authorList>
    </citation>
    <scope>NUCLEOTIDE SEQUENCE [LARGE SCALE GENOMIC DNA]</scope>
</reference>
<dbReference type="Proteomes" id="UP000193380">
    <property type="component" value="Unassembled WGS sequence"/>
</dbReference>
<keyword evidence="1" id="KW-0812">Transmembrane</keyword>
<feature type="transmembrane region" description="Helical" evidence="1">
    <location>
        <begin position="29"/>
        <end position="49"/>
    </location>
</feature>
<gene>
    <name evidence="2" type="ORF">GSONMT00066806001</name>
</gene>
<name>A0A060W5G6_ONCMY</name>
<dbReference type="AlphaFoldDB" id="A0A060W5G6"/>
<dbReference type="EMBL" id="FR904402">
    <property type="protein sequence ID" value="CDQ62251.1"/>
    <property type="molecule type" value="Genomic_DNA"/>
</dbReference>
<feature type="transmembrane region" description="Helical" evidence="1">
    <location>
        <begin position="96"/>
        <end position="118"/>
    </location>
</feature>
<dbReference type="InterPro" id="IPR040350">
    <property type="entry name" value="TMEM272"/>
</dbReference>
<evidence type="ECO:0000313" key="2">
    <source>
        <dbReference type="EMBL" id="CDQ62251.1"/>
    </source>
</evidence>
<evidence type="ECO:0000256" key="1">
    <source>
        <dbReference type="SAM" id="Phobius"/>
    </source>
</evidence>
<dbReference type="STRING" id="8022.A0A060W5G6"/>
<reference evidence="2" key="2">
    <citation type="submission" date="2014-03" db="EMBL/GenBank/DDBJ databases">
        <authorList>
            <person name="Genoscope - CEA"/>
        </authorList>
    </citation>
    <scope>NUCLEOTIDE SEQUENCE</scope>
</reference>
<proteinExistence type="predicted"/>
<sequence length="197" mass="22284">MTVQRPILCLVLLDLKDSQKMETSQRSPVLSSCLISIIVVLNIILWMFLMSAVGLGAMHLHDCPLQPYIPIYLLVIGLTSIASLLLAYLNNTLETGFLSLLCSSCIFLLQLFNLGWFITGSEWVYSIYPPNYDTNGGEKYCQRKIYLFAFWFNSLGSICMAVVFFCGVFFIFLACVKMAFRGHHLLHSHKRSYGVDA</sequence>
<dbReference type="PANTHER" id="PTHR33444:SF2">
    <property type="entry name" value="MARVEL DOMAIN-CONTAINING PROTEIN"/>
    <property type="match status" value="1"/>
</dbReference>
<accession>A0A060W5G6</accession>
<organism evidence="2 3">
    <name type="scientific">Oncorhynchus mykiss</name>
    <name type="common">Rainbow trout</name>
    <name type="synonym">Salmo gairdneri</name>
    <dbReference type="NCBI Taxonomy" id="8022"/>
    <lineage>
        <taxon>Eukaryota</taxon>
        <taxon>Metazoa</taxon>
        <taxon>Chordata</taxon>
        <taxon>Craniata</taxon>
        <taxon>Vertebrata</taxon>
        <taxon>Euteleostomi</taxon>
        <taxon>Actinopterygii</taxon>
        <taxon>Neopterygii</taxon>
        <taxon>Teleostei</taxon>
        <taxon>Protacanthopterygii</taxon>
        <taxon>Salmoniformes</taxon>
        <taxon>Salmonidae</taxon>
        <taxon>Salmoninae</taxon>
        <taxon>Oncorhynchus</taxon>
    </lineage>
</organism>
<dbReference type="PaxDb" id="8022-A0A060W5G6"/>
<feature type="transmembrane region" description="Helical" evidence="1">
    <location>
        <begin position="155"/>
        <end position="180"/>
    </location>
</feature>
<protein>
    <submittedName>
        <fullName evidence="2">Uncharacterized protein</fullName>
    </submittedName>
</protein>
<feature type="transmembrane region" description="Helical" evidence="1">
    <location>
        <begin position="69"/>
        <end position="89"/>
    </location>
</feature>
<keyword evidence="1" id="KW-0472">Membrane</keyword>
<keyword evidence="1" id="KW-1133">Transmembrane helix</keyword>
<dbReference type="PANTHER" id="PTHR33444">
    <property type="entry name" value="SI:DKEY-19B23.12-RELATED"/>
    <property type="match status" value="1"/>
</dbReference>